<evidence type="ECO:0000313" key="2">
    <source>
        <dbReference type="Proteomes" id="UP000627521"/>
    </source>
</evidence>
<comment type="caution">
    <text evidence="1">The sequence shown here is derived from an EMBL/GenBank/DDBJ whole genome shotgun (WGS) entry which is preliminary data.</text>
</comment>
<accession>A0ABR8LVM7</accession>
<organism evidence="1 2">
    <name type="scientific">Olleya marilimosa</name>
    <dbReference type="NCBI Taxonomy" id="272164"/>
    <lineage>
        <taxon>Bacteria</taxon>
        <taxon>Pseudomonadati</taxon>
        <taxon>Bacteroidota</taxon>
        <taxon>Flavobacteriia</taxon>
        <taxon>Flavobacteriales</taxon>
        <taxon>Flavobacteriaceae</taxon>
    </lineage>
</organism>
<protein>
    <submittedName>
        <fullName evidence="1">DUF2851 family protein</fullName>
    </submittedName>
</protein>
<name>A0ABR8LVM7_9FLAO</name>
<reference evidence="1 2" key="1">
    <citation type="submission" date="2020-09" db="EMBL/GenBank/DDBJ databases">
        <title>Bacillus nautilus sp. nov., Chryseoglobus crepusculi sp. nov, and Psychrobacter noctis sp. nov., isolated from deep-sea sponges from the equatorial Atlantic.</title>
        <authorList>
            <person name="Stennett H.L."/>
            <person name="Williams S.E."/>
        </authorList>
    </citation>
    <scope>NUCLEOTIDE SEQUENCE [LARGE SCALE GENOMIC DNA]</scope>
    <source>
        <strain evidence="1 2">28M-24</strain>
    </source>
</reference>
<dbReference type="EMBL" id="JACXXH010000007">
    <property type="protein sequence ID" value="MBD3864238.1"/>
    <property type="molecule type" value="Genomic_DNA"/>
</dbReference>
<dbReference type="Proteomes" id="UP000627521">
    <property type="component" value="Unassembled WGS sequence"/>
</dbReference>
<proteinExistence type="predicted"/>
<gene>
    <name evidence="1" type="ORF">IEG06_12335</name>
</gene>
<dbReference type="InterPro" id="IPR021272">
    <property type="entry name" value="DUF2851"/>
</dbReference>
<keyword evidence="2" id="KW-1185">Reference proteome</keyword>
<evidence type="ECO:0000313" key="1">
    <source>
        <dbReference type="EMBL" id="MBD3864238.1"/>
    </source>
</evidence>
<dbReference type="Pfam" id="PF11013">
    <property type="entry name" value="DUF2851"/>
    <property type="match status" value="1"/>
</dbReference>
<dbReference type="RefSeq" id="WP_191101585.1">
    <property type="nucleotide sequence ID" value="NZ_JACXXH010000007.1"/>
</dbReference>
<sequence length="424" mass="48901">MQEDFLHYIWKLKKFETLNLQTTKGEQVVIQNVGTHNYHTGPDFFNAQLIIAGQLWAGNVEIHIKTSDWYVHNHEVDPNYDNVILHVVWEHDTPVFRKDNSEIPTIQLKNYVSQVALNNYAKLFNSKLTWINCENTIANVNPFFVTNWLERLFFERLESKAKAIEAILKASNNNWEAVLFKLLAKNFGLKVNGDAFFSLANSFDFSVVRKQQSNLQSLEALFFGQANMLEDDIQEAYYIALQKDYAFLKQKFKIDNANVSPFQFFRLRPPNFPSIRLSQLANVYHLHQNVFSKVIASDSVADIYKLFSVSTSPFWESHYTFDKVSSARKKHITKSFVDLLLINTIIPLKFCYAKQQGKSIEEEIVSLMQQLKPEKNGIVDKFASLKVVSESALESQAIIQLKNLYCDKNRCLKCAIGNTILAQN</sequence>